<name>A0A7E4W134_PANRE</name>
<keyword evidence="1" id="KW-1185">Reference proteome</keyword>
<sequence>MPFPYTNLFYDQLRRLRELSTPVEVYDLQLAVGNTLDGLLPFQSTKNVDYVIFYKDNTIPVEVYTHIVDELPTVITTDVVFIIRKVLIRDLSKLMTNRVSDILYFKKVDKLSTVTDGLTVDILPLFGRHLTDLSINGPLLDVKLSDIFAVFTKLRFLSVKNLNPGWIHELLDADACDIQITVYGEDNSFEDVFSFNPADLLQLLNKRCDINVRCENTDNETLEEQASKISGYLGPSLPLINVLPLPNFAVVLNYDPEPSNPESHLKTACIKFGSRALIEASGYIQNDVGFNFESDSEASQNDDSD</sequence>
<evidence type="ECO:0000313" key="2">
    <source>
        <dbReference type="WBParaSite" id="Pan_g566.t1"/>
    </source>
</evidence>
<reference evidence="1" key="1">
    <citation type="journal article" date="2013" name="Genetics">
        <title>The draft genome and transcriptome of Panagrellus redivivus are shaped by the harsh demands of a free-living lifestyle.</title>
        <authorList>
            <person name="Srinivasan J."/>
            <person name="Dillman A.R."/>
            <person name="Macchietto M.G."/>
            <person name="Heikkinen L."/>
            <person name="Lakso M."/>
            <person name="Fracchia K.M."/>
            <person name="Antoshechkin I."/>
            <person name="Mortazavi A."/>
            <person name="Wong G."/>
            <person name="Sternberg P.W."/>
        </authorList>
    </citation>
    <scope>NUCLEOTIDE SEQUENCE [LARGE SCALE GENOMIC DNA]</scope>
    <source>
        <strain evidence="1">MT8872</strain>
    </source>
</reference>
<dbReference type="WBParaSite" id="Pan_g566.t1">
    <property type="protein sequence ID" value="Pan_g566.t1"/>
    <property type="gene ID" value="Pan_g566"/>
</dbReference>
<organism evidence="1 2">
    <name type="scientific">Panagrellus redivivus</name>
    <name type="common">Microworm</name>
    <dbReference type="NCBI Taxonomy" id="6233"/>
    <lineage>
        <taxon>Eukaryota</taxon>
        <taxon>Metazoa</taxon>
        <taxon>Ecdysozoa</taxon>
        <taxon>Nematoda</taxon>
        <taxon>Chromadorea</taxon>
        <taxon>Rhabditida</taxon>
        <taxon>Tylenchina</taxon>
        <taxon>Panagrolaimomorpha</taxon>
        <taxon>Panagrolaimoidea</taxon>
        <taxon>Panagrolaimidae</taxon>
        <taxon>Panagrellus</taxon>
    </lineage>
</organism>
<dbReference type="Proteomes" id="UP000492821">
    <property type="component" value="Unassembled WGS sequence"/>
</dbReference>
<proteinExistence type="predicted"/>
<accession>A0A7E4W134</accession>
<reference evidence="2" key="2">
    <citation type="submission" date="2020-10" db="UniProtKB">
        <authorList>
            <consortium name="WormBaseParasite"/>
        </authorList>
    </citation>
    <scope>IDENTIFICATION</scope>
</reference>
<dbReference type="AlphaFoldDB" id="A0A7E4W134"/>
<protein>
    <submittedName>
        <fullName evidence="2">FTH domain-containing protein</fullName>
    </submittedName>
</protein>
<evidence type="ECO:0000313" key="1">
    <source>
        <dbReference type="Proteomes" id="UP000492821"/>
    </source>
</evidence>